<organism evidence="1 2">
    <name type="scientific">Diutina rugosa</name>
    <name type="common">Yeast</name>
    <name type="synonym">Candida rugosa</name>
    <dbReference type="NCBI Taxonomy" id="5481"/>
    <lineage>
        <taxon>Eukaryota</taxon>
        <taxon>Fungi</taxon>
        <taxon>Dikarya</taxon>
        <taxon>Ascomycota</taxon>
        <taxon>Saccharomycotina</taxon>
        <taxon>Pichiomycetes</taxon>
        <taxon>Debaryomycetaceae</taxon>
        <taxon>Diutina</taxon>
    </lineage>
</organism>
<dbReference type="AlphaFoldDB" id="A0A642USD1"/>
<gene>
    <name evidence="1" type="ORF">DIURU_003344</name>
</gene>
<comment type="caution">
    <text evidence="1">The sequence shown here is derived from an EMBL/GenBank/DDBJ whole genome shotgun (WGS) entry which is preliminary data.</text>
</comment>
<dbReference type="OMA" id="TRFTCHR"/>
<evidence type="ECO:0000313" key="1">
    <source>
        <dbReference type="EMBL" id="KAA8900974.1"/>
    </source>
</evidence>
<keyword evidence="2" id="KW-1185">Reference proteome</keyword>
<accession>A0A642USD1</accession>
<evidence type="ECO:0000313" key="2">
    <source>
        <dbReference type="Proteomes" id="UP000449547"/>
    </source>
</evidence>
<dbReference type="GeneID" id="54781995"/>
<proteinExistence type="predicted"/>
<sequence>MSMIVNRMECPLPHIANYTPKPNDTKICQWYCCSCGQSYGSIIYKKTPVPDNHVAAANPATSDESVNDYLIRSIKYYSQIVYNLGGFPAPSASPPVAGDDDAVVGDGTPEDVYAHEISPYDNPEVRRSSSFNDILSPSIIAETNSVVTPTPVFIRTTSTTAYNFDKVQQPCTETKTEDDVILNIPTRFTCHRCDHMMCPYCPKVRVKDL</sequence>
<protein>
    <submittedName>
        <fullName evidence="1">Uncharacterized protein</fullName>
    </submittedName>
</protein>
<dbReference type="Proteomes" id="UP000449547">
    <property type="component" value="Unassembled WGS sequence"/>
</dbReference>
<dbReference type="RefSeq" id="XP_034011597.1">
    <property type="nucleotide sequence ID" value="XM_034156096.1"/>
</dbReference>
<dbReference type="VEuPathDB" id="FungiDB:DIURU_003344"/>
<name>A0A642USD1_DIURU</name>
<dbReference type="EMBL" id="SWFT01000105">
    <property type="protein sequence ID" value="KAA8900974.1"/>
    <property type="molecule type" value="Genomic_DNA"/>
</dbReference>
<dbReference type="OrthoDB" id="4020802at2759"/>
<reference evidence="1 2" key="1">
    <citation type="submission" date="2019-07" db="EMBL/GenBank/DDBJ databases">
        <title>Genome assembly of two rare yeast pathogens: Diutina rugosa and Trichomonascus ciferrii.</title>
        <authorList>
            <person name="Mixao V."/>
            <person name="Saus E."/>
            <person name="Hansen A."/>
            <person name="Lass-Flor C."/>
            <person name="Gabaldon T."/>
        </authorList>
    </citation>
    <scope>NUCLEOTIDE SEQUENCE [LARGE SCALE GENOMIC DNA]</scope>
    <source>
        <strain evidence="1 2">CBS 613</strain>
    </source>
</reference>